<keyword evidence="4 10" id="KW-0812">Transmembrane</keyword>
<dbReference type="AlphaFoldDB" id="A0A0P5NBS9"/>
<evidence type="ECO:0000256" key="6">
    <source>
        <dbReference type="ARBA" id="ARBA00022989"/>
    </source>
</evidence>
<evidence type="ECO:0000256" key="1">
    <source>
        <dbReference type="ARBA" id="ARBA00004141"/>
    </source>
</evidence>
<feature type="transmembrane region" description="Helical" evidence="10">
    <location>
        <begin position="170"/>
        <end position="192"/>
    </location>
</feature>
<keyword evidence="7 10" id="KW-0443">Lipid metabolism</keyword>
<dbReference type="GO" id="GO:0042761">
    <property type="term" value="P:very long-chain fatty acid biosynthetic process"/>
    <property type="evidence" value="ECO:0007669"/>
    <property type="project" value="TreeGrafter"/>
</dbReference>
<comment type="subcellular location">
    <subcellularLocation>
        <location evidence="1">Membrane</location>
        <topology evidence="1">Multi-pass membrane protein</topology>
    </subcellularLocation>
</comment>
<reference evidence="11" key="1">
    <citation type="submission" date="2015-10" db="EMBL/GenBank/DDBJ databases">
        <title>EvidentialGene: Evidence-directed Construction of Complete mRNA Transcriptomes without Genomes.</title>
        <authorList>
            <person name="Gilbert D.G."/>
        </authorList>
    </citation>
    <scope>NUCLEOTIDE SEQUENCE</scope>
</reference>
<feature type="transmembrane region" description="Helical" evidence="10">
    <location>
        <begin position="146"/>
        <end position="164"/>
    </location>
</feature>
<feature type="transmembrane region" description="Helical" evidence="10">
    <location>
        <begin position="66"/>
        <end position="89"/>
    </location>
</feature>
<feature type="transmembrane region" description="Helical" evidence="10">
    <location>
        <begin position="204"/>
        <end position="224"/>
    </location>
</feature>
<comment type="similarity">
    <text evidence="10">Belongs to the ELO family.</text>
</comment>
<organism evidence="11">
    <name type="scientific">Daphnia magna</name>
    <dbReference type="NCBI Taxonomy" id="35525"/>
    <lineage>
        <taxon>Eukaryota</taxon>
        <taxon>Metazoa</taxon>
        <taxon>Ecdysozoa</taxon>
        <taxon>Arthropoda</taxon>
        <taxon>Crustacea</taxon>
        <taxon>Branchiopoda</taxon>
        <taxon>Diplostraca</taxon>
        <taxon>Cladocera</taxon>
        <taxon>Anomopoda</taxon>
        <taxon>Daphniidae</taxon>
        <taxon>Daphnia</taxon>
    </lineage>
</organism>
<dbReference type="GO" id="GO:0019367">
    <property type="term" value="P:fatty acid elongation, saturated fatty acid"/>
    <property type="evidence" value="ECO:0007669"/>
    <property type="project" value="TreeGrafter"/>
</dbReference>
<evidence type="ECO:0000256" key="4">
    <source>
        <dbReference type="ARBA" id="ARBA00022692"/>
    </source>
</evidence>
<dbReference type="EMBL" id="GDIQ01044131">
    <property type="protein sequence ID" value="JAN50606.1"/>
    <property type="molecule type" value="Transcribed_RNA"/>
</dbReference>
<dbReference type="InterPro" id="IPR002076">
    <property type="entry name" value="ELO_fam"/>
</dbReference>
<keyword evidence="6 10" id="KW-1133">Transmembrane helix</keyword>
<dbReference type="EMBL" id="GDIQ01046185">
    <property type="protein sequence ID" value="JAN48552.1"/>
    <property type="molecule type" value="Transcribed_RNA"/>
</dbReference>
<keyword evidence="5 10" id="KW-0276">Fatty acid metabolism</keyword>
<evidence type="ECO:0000256" key="9">
    <source>
        <dbReference type="ARBA" id="ARBA00023160"/>
    </source>
</evidence>
<keyword evidence="9 10" id="KW-0275">Fatty acid biosynthesis</keyword>
<evidence type="ECO:0000256" key="10">
    <source>
        <dbReference type="RuleBase" id="RU361115"/>
    </source>
</evidence>
<evidence type="ECO:0000256" key="8">
    <source>
        <dbReference type="ARBA" id="ARBA00023136"/>
    </source>
</evidence>
<dbReference type="GO" id="GO:0034626">
    <property type="term" value="P:fatty acid elongation, polyunsaturated fatty acid"/>
    <property type="evidence" value="ECO:0007669"/>
    <property type="project" value="TreeGrafter"/>
</dbReference>
<evidence type="ECO:0000256" key="7">
    <source>
        <dbReference type="ARBA" id="ARBA00023098"/>
    </source>
</evidence>
<feature type="transmembrane region" description="Helical" evidence="10">
    <location>
        <begin position="26"/>
        <end position="45"/>
    </location>
</feature>
<evidence type="ECO:0000256" key="5">
    <source>
        <dbReference type="ARBA" id="ARBA00022832"/>
    </source>
</evidence>
<dbReference type="EC" id="2.3.1.199" evidence="10"/>
<evidence type="ECO:0000256" key="3">
    <source>
        <dbReference type="ARBA" id="ARBA00022679"/>
    </source>
</evidence>
<dbReference type="OrthoDB" id="434092at2759"/>
<evidence type="ECO:0000313" key="11">
    <source>
        <dbReference type="EMBL" id="JAN50606.1"/>
    </source>
</evidence>
<dbReference type="GO" id="GO:0030148">
    <property type="term" value="P:sphingolipid biosynthetic process"/>
    <property type="evidence" value="ECO:0007669"/>
    <property type="project" value="TreeGrafter"/>
</dbReference>
<sequence>MGSVAQIIVQEGSRIWEQRDKRTDGWILADSPLTPIVISLAYLLVVKTLGPKLMENRKPFQLRNILFFYNAFQIAFNGWIFCKTCQLTWFNGYSLVCEPVDYSNNEDALQLVLIGYCFYISKIIDFLDTIFFIMRKKDNQISFLHVLHHSVMPLSVWICFRFIVGGHCCFFVTLNSLVHVVMYFYYLMAAMGPRFQKYLWWKKYVTVFQMVQFVCVGFHSLQLLFVECNFPTAFSLWSVVQALLFLSLFKNFHSKAYAKNANLESNSEYSPSPSEKKLS</sequence>
<dbReference type="GO" id="GO:0034625">
    <property type="term" value="P:fatty acid elongation, monounsaturated fatty acid"/>
    <property type="evidence" value="ECO:0007669"/>
    <property type="project" value="TreeGrafter"/>
</dbReference>
<name>A0A0P5NBS9_9CRUS</name>
<comment type="catalytic activity">
    <reaction evidence="10">
        <text>a very-long-chain acyl-CoA + malonyl-CoA + H(+) = a very-long-chain 3-oxoacyl-CoA + CO2 + CoA</text>
        <dbReference type="Rhea" id="RHEA:32727"/>
        <dbReference type="ChEBI" id="CHEBI:15378"/>
        <dbReference type="ChEBI" id="CHEBI:16526"/>
        <dbReference type="ChEBI" id="CHEBI:57287"/>
        <dbReference type="ChEBI" id="CHEBI:57384"/>
        <dbReference type="ChEBI" id="CHEBI:90725"/>
        <dbReference type="ChEBI" id="CHEBI:90736"/>
        <dbReference type="EC" id="2.3.1.199"/>
    </reaction>
</comment>
<dbReference type="PANTHER" id="PTHR11157:SF69">
    <property type="entry name" value="ELONGATION OF VERY LONG CHAIN FATTY ACIDS PROTEIN 7"/>
    <property type="match status" value="1"/>
</dbReference>
<feature type="transmembrane region" description="Helical" evidence="10">
    <location>
        <begin position="230"/>
        <end position="249"/>
    </location>
</feature>
<dbReference type="GO" id="GO:0005789">
    <property type="term" value="C:endoplasmic reticulum membrane"/>
    <property type="evidence" value="ECO:0007669"/>
    <property type="project" value="TreeGrafter"/>
</dbReference>
<feature type="transmembrane region" description="Helical" evidence="10">
    <location>
        <begin position="109"/>
        <end position="134"/>
    </location>
</feature>
<keyword evidence="3 10" id="KW-0808">Transferase</keyword>
<evidence type="ECO:0000256" key="2">
    <source>
        <dbReference type="ARBA" id="ARBA00022516"/>
    </source>
</evidence>
<protein>
    <recommendedName>
        <fullName evidence="10">Elongation of very long chain fatty acids protein</fullName>
        <ecNumber evidence="10">2.3.1.199</ecNumber>
    </recommendedName>
    <alternativeName>
        <fullName evidence="10">Very-long-chain 3-oxoacyl-CoA synthase</fullName>
    </alternativeName>
</protein>
<dbReference type="PANTHER" id="PTHR11157">
    <property type="entry name" value="FATTY ACID ACYL TRANSFERASE-RELATED"/>
    <property type="match status" value="1"/>
</dbReference>
<dbReference type="Pfam" id="PF01151">
    <property type="entry name" value="ELO"/>
    <property type="match status" value="1"/>
</dbReference>
<dbReference type="GO" id="GO:0009922">
    <property type="term" value="F:fatty acid elongase activity"/>
    <property type="evidence" value="ECO:0007669"/>
    <property type="project" value="UniProtKB-EC"/>
</dbReference>
<accession>A0A0P5NBS9</accession>
<keyword evidence="2 10" id="KW-0444">Lipid biosynthesis</keyword>
<keyword evidence="8 10" id="KW-0472">Membrane</keyword>
<proteinExistence type="inferred from homology"/>